<evidence type="ECO:0000313" key="11">
    <source>
        <dbReference type="EMBL" id="KAF5546774.1"/>
    </source>
</evidence>
<feature type="compositionally biased region" description="Basic residues" evidence="10">
    <location>
        <begin position="912"/>
        <end position="922"/>
    </location>
</feature>
<dbReference type="GO" id="GO:0016887">
    <property type="term" value="F:ATP hydrolysis activity"/>
    <property type="evidence" value="ECO:0007669"/>
    <property type="project" value="InterPro"/>
</dbReference>
<dbReference type="InterPro" id="IPR002194">
    <property type="entry name" value="Chaperonin_TCP-1_CS"/>
</dbReference>
<feature type="compositionally biased region" description="Polar residues" evidence="10">
    <location>
        <begin position="1197"/>
        <end position="1207"/>
    </location>
</feature>
<feature type="compositionally biased region" description="Basic and acidic residues" evidence="10">
    <location>
        <begin position="1338"/>
        <end position="1354"/>
    </location>
</feature>
<feature type="compositionally biased region" description="Acidic residues" evidence="10">
    <location>
        <begin position="1164"/>
        <end position="1182"/>
    </location>
</feature>
<feature type="region of interest" description="Disordered" evidence="10">
    <location>
        <begin position="1037"/>
        <end position="1217"/>
    </location>
</feature>
<evidence type="ECO:0000256" key="4">
    <source>
        <dbReference type="ARBA" id="ARBA00022490"/>
    </source>
</evidence>
<feature type="compositionally biased region" description="Basic and acidic residues" evidence="10">
    <location>
        <begin position="1646"/>
        <end position="1656"/>
    </location>
</feature>
<evidence type="ECO:0000256" key="3">
    <source>
        <dbReference type="ARBA" id="ARBA00011531"/>
    </source>
</evidence>
<feature type="region of interest" description="Disordered" evidence="10">
    <location>
        <begin position="1231"/>
        <end position="1256"/>
    </location>
</feature>
<feature type="region of interest" description="Disordered" evidence="10">
    <location>
        <begin position="990"/>
        <end position="1018"/>
    </location>
</feature>
<keyword evidence="5 9" id="KW-0547">Nucleotide-binding</keyword>
<keyword evidence="6 9" id="KW-0067">ATP-binding</keyword>
<feature type="compositionally biased region" description="Acidic residues" evidence="10">
    <location>
        <begin position="1626"/>
        <end position="1637"/>
    </location>
</feature>
<feature type="compositionally biased region" description="Polar residues" evidence="10">
    <location>
        <begin position="1232"/>
        <end position="1249"/>
    </location>
</feature>
<dbReference type="SUPFAM" id="SSF48592">
    <property type="entry name" value="GroEL equatorial domain-like"/>
    <property type="match status" value="1"/>
</dbReference>
<dbReference type="InterPro" id="IPR027410">
    <property type="entry name" value="TCP-1-like_intermed_sf"/>
</dbReference>
<feature type="region of interest" description="Disordered" evidence="10">
    <location>
        <begin position="1271"/>
        <end position="1354"/>
    </location>
</feature>
<comment type="subcellular location">
    <subcellularLocation>
        <location evidence="1">Cytoplasm</location>
    </subcellularLocation>
</comment>
<dbReference type="Pfam" id="PF00118">
    <property type="entry name" value="Cpn60_TCP1"/>
    <property type="match status" value="1"/>
</dbReference>
<dbReference type="PRINTS" id="PR00304">
    <property type="entry name" value="TCOMPLEXTCP1"/>
</dbReference>
<dbReference type="GO" id="GO:0051082">
    <property type="term" value="F:unfolded protein binding"/>
    <property type="evidence" value="ECO:0007669"/>
    <property type="project" value="InterPro"/>
</dbReference>
<feature type="compositionally biased region" description="Polar residues" evidence="10">
    <location>
        <begin position="990"/>
        <end position="1000"/>
    </location>
</feature>
<evidence type="ECO:0000256" key="2">
    <source>
        <dbReference type="ARBA" id="ARBA00008020"/>
    </source>
</evidence>
<dbReference type="CDD" id="cd03336">
    <property type="entry name" value="TCP1_beta"/>
    <property type="match status" value="1"/>
</dbReference>
<feature type="compositionally biased region" description="Polar residues" evidence="10">
    <location>
        <begin position="680"/>
        <end position="712"/>
    </location>
</feature>
<dbReference type="NCBIfam" id="TIGR02341">
    <property type="entry name" value="chap_CCT_beta"/>
    <property type="match status" value="1"/>
</dbReference>
<feature type="region of interest" description="Disordered" evidence="10">
    <location>
        <begin position="766"/>
        <end position="962"/>
    </location>
</feature>
<sequence>MSFQPTQIFEEGTTEEKGENARLSAFVGAIAVGDLVKSTLGPKGMDKILQSASTAEIMVTNDGATILKSIALDNAAAKVLVNISKVQDDEVGDGTTSVAVLAAELLREAEKLVDKKIHPQTIIEGYRIASQAALKALEGSAVDHSKNPEAFRQDLLAIARTTLSSKVLAQDRTQFAELAVDAVLRLKSSDLNHIQIIKKAGGKLSDSYLDEGFILDKKIGVNQPKRLEKAKILVANTSMDTDKVKIFGARVKVGSTSKLAELEKAEKDKMKAKVEKIKAHGINCFINRQLIYNWPEQLFTDAGIMSIEHADFDGIERLALVTGGEIASTFDHPDQVKLGHCDVIEEVIIGEDTLIKFSGVAGGEACTIVLRGATEQLLDEAERSLHDALAVLSQTVKEPRTTLGGGCAEMLMAKAVEGAATRVEGKRQLAVSSFAIALRQLPTILADNAGLDSGDLVARLRKALYDGLTTYGLDLTTPGGGIADMRDLGVIESYKLKKAVVSSASEAAELLLRVDDIIRAAPRRREPIPISHLYIHHHLLLRQVISHRKNLRSLSDIAKPMEQSKIVDFFSSSPSSQQSKQRIKKRNKPSPARAAKGGSQSTSPNPGRAESQQAMPKPNQKPKRQRSQASTFVPRAASLQPAISSTPISKNMSSPQITKKRRLEGRNERVPETHPRKRPATSSQGQQTPKRTSQLVQANSPNTPFDISSGESSDSDCVIEKVQPSPKRKLVAPSPRARPNKKRKIDQQESINRGYASIKASVLAKGTALQRQNKRPAARGRQAASVPPHAPLPNLTSSVAGPSRSTSVPPTHIPPKPRQNEGATQNENESDHDSEKAQPSPKKRHQLEQQKANVKRRRVGDSIDTPVSIDADDEDQSDSDCEVVKVLVSPRRKAVKHRGTADKDIKAETAKQRKVAAQRKTRSPSVTKRPTSAKSAVTHDTTPSKTLHIDLTQEPSDSSDFSDEETTVLAKPALPTPVGHILDVQNPQATATKQPTNSNAVPAPQETVPVNDQRKPSPHITDCLLGWCHDELKKASSISRSNSPSPDHDVPFSTAPEYQHDDAAAKKIKMEAHDSDMKSVKIESIEQYSSDDDESSSDEESRDGDMRPIKQERSSVCGQSSDDEEDFDEKDIKNIKKESYSSPMNISFVKQYESHADEDREKEYDDGEEEYQGLPDLSDDEVSHEANTNELEENENVGSSPPVSYQLPQEDVSPKAVSATLEEAAMIDSANKDLSNTFGISKNNFSTPIKTEKGLPPSIYELQPVYSGEKLMQSHTPGTPSPFRPHHRDSLLGLKSILKGSGGRGRASDNESVYSPFPDISPLSGDEYAASSPTERIQQSKEQAKAVRPSERRLYSTPTHRAIVPKAMTLPRLLPKNWTPPLPKGAQWLQQKKDFMPLPSIPDDTAASDAASRQETPTKIAARRPPRVNDTTYIAESEDEVEKKLQEQQLKPGTDKHWTKPSEKEIKPPIIRDGVSEHAIKPTVALFKKKIAAGQGFIHDTSDESNQKYNWEIDWSTPASLSERESQAVAAELEYRGIKTSKQYSNFWYNLTMKFSRLAGSPIPLFTAKKKALDTFVEEAMQNQEIRRRNRNKDAQAQKKARLREKKKTKKTQPKDVDAFLISGDTDAESESDDSDSDLNGADLIAKMRADTEKRQRTYGGGTSCGRRNK</sequence>
<feature type="compositionally biased region" description="Basic and acidic residues" evidence="10">
    <location>
        <begin position="1058"/>
        <end position="1084"/>
    </location>
</feature>
<feature type="compositionally biased region" description="Polar residues" evidence="10">
    <location>
        <begin position="794"/>
        <end position="809"/>
    </location>
</feature>
<accession>A0A8H5MZG3</accession>
<dbReference type="InterPro" id="IPR002423">
    <property type="entry name" value="Cpn60/GroEL/TCP-1"/>
</dbReference>
<name>A0A8H5MZG3_9HYPO</name>
<dbReference type="NCBIfam" id="NF041083">
    <property type="entry name" value="thermosome_beta"/>
    <property type="match status" value="1"/>
</dbReference>
<dbReference type="InterPro" id="IPR053374">
    <property type="entry name" value="TCP-1_chaperonin"/>
</dbReference>
<protein>
    <recommendedName>
        <fullName evidence="8">CCT-beta</fullName>
    </recommendedName>
</protein>
<evidence type="ECO:0000256" key="8">
    <source>
        <dbReference type="ARBA" id="ARBA00033237"/>
    </source>
</evidence>
<evidence type="ECO:0000256" key="10">
    <source>
        <dbReference type="SAM" id="MobiDB-lite"/>
    </source>
</evidence>
<feature type="compositionally biased region" description="Low complexity" evidence="10">
    <location>
        <begin position="571"/>
        <end position="580"/>
    </location>
</feature>
<reference evidence="11 12" key="1">
    <citation type="submission" date="2020-05" db="EMBL/GenBank/DDBJ databases">
        <title>Identification and distribution of gene clusters putatively required for synthesis of sphingolipid metabolism inhibitors in phylogenetically diverse species of the filamentous fungus Fusarium.</title>
        <authorList>
            <person name="Kim H.-S."/>
            <person name="Busman M."/>
            <person name="Brown D.W."/>
            <person name="Divon H."/>
            <person name="Uhlig S."/>
            <person name="Proctor R.H."/>
        </authorList>
    </citation>
    <scope>NUCLEOTIDE SEQUENCE [LARGE SCALE GENOMIC DNA]</scope>
    <source>
        <strain evidence="11 12">NRRL 53147</strain>
    </source>
</reference>
<organism evidence="11 12">
    <name type="scientific">Fusarium mexicanum</name>
    <dbReference type="NCBI Taxonomy" id="751941"/>
    <lineage>
        <taxon>Eukaryota</taxon>
        <taxon>Fungi</taxon>
        <taxon>Dikarya</taxon>
        <taxon>Ascomycota</taxon>
        <taxon>Pezizomycotina</taxon>
        <taxon>Sordariomycetes</taxon>
        <taxon>Hypocreomycetidae</taxon>
        <taxon>Hypocreales</taxon>
        <taxon>Nectriaceae</taxon>
        <taxon>Fusarium</taxon>
        <taxon>Fusarium fujikuroi species complex</taxon>
    </lineage>
</organism>
<dbReference type="PROSITE" id="PS00750">
    <property type="entry name" value="TCP1_1"/>
    <property type="match status" value="1"/>
</dbReference>
<feature type="compositionally biased region" description="Polar residues" evidence="10">
    <location>
        <begin position="923"/>
        <end position="945"/>
    </location>
</feature>
<dbReference type="Gene3D" id="3.50.7.10">
    <property type="entry name" value="GroEL"/>
    <property type="match status" value="1"/>
</dbReference>
<dbReference type="InterPro" id="IPR017998">
    <property type="entry name" value="Chaperone_TCP-1"/>
</dbReference>
<feature type="compositionally biased region" description="Polar residues" evidence="10">
    <location>
        <begin position="598"/>
        <end position="614"/>
    </location>
</feature>
<feature type="compositionally biased region" description="Acidic residues" evidence="10">
    <location>
        <begin position="1089"/>
        <end position="1102"/>
    </location>
</feature>
<proteinExistence type="inferred from homology"/>
<dbReference type="GO" id="GO:0005832">
    <property type="term" value="C:chaperonin-containing T-complex"/>
    <property type="evidence" value="ECO:0007669"/>
    <property type="project" value="InterPro"/>
</dbReference>
<evidence type="ECO:0000256" key="5">
    <source>
        <dbReference type="ARBA" id="ARBA00022741"/>
    </source>
</evidence>
<feature type="compositionally biased region" description="Acidic residues" evidence="10">
    <location>
        <begin position="870"/>
        <end position="881"/>
    </location>
</feature>
<dbReference type="Gene3D" id="3.30.260.10">
    <property type="entry name" value="TCP-1-like chaperonin intermediate domain"/>
    <property type="match status" value="1"/>
</dbReference>
<dbReference type="GO" id="GO:0140662">
    <property type="term" value="F:ATP-dependent protein folding chaperone"/>
    <property type="evidence" value="ECO:0007669"/>
    <property type="project" value="InterPro"/>
</dbReference>
<dbReference type="SUPFAM" id="SSF52029">
    <property type="entry name" value="GroEL apical domain-like"/>
    <property type="match status" value="1"/>
</dbReference>
<dbReference type="Proteomes" id="UP000522262">
    <property type="component" value="Unassembled WGS sequence"/>
</dbReference>
<dbReference type="EMBL" id="JAAOAM010000112">
    <property type="protein sequence ID" value="KAF5546774.1"/>
    <property type="molecule type" value="Genomic_DNA"/>
</dbReference>
<dbReference type="GO" id="GO:0005524">
    <property type="term" value="F:ATP binding"/>
    <property type="evidence" value="ECO:0007669"/>
    <property type="project" value="UniProtKB-KW"/>
</dbReference>
<feature type="region of interest" description="Disordered" evidence="10">
    <location>
        <begin position="1583"/>
        <end position="1670"/>
    </location>
</feature>
<comment type="similarity">
    <text evidence="2 9">Belongs to the TCP-1 chaperonin family.</text>
</comment>
<feature type="compositionally biased region" description="Basic residues" evidence="10">
    <location>
        <begin position="1599"/>
        <end position="1612"/>
    </location>
</feature>
<feature type="compositionally biased region" description="Basic and acidic residues" evidence="10">
    <location>
        <begin position="899"/>
        <end position="911"/>
    </location>
</feature>
<dbReference type="PROSITE" id="PS00995">
    <property type="entry name" value="TCP1_3"/>
    <property type="match status" value="1"/>
</dbReference>
<evidence type="ECO:0000256" key="6">
    <source>
        <dbReference type="ARBA" id="ARBA00022840"/>
    </source>
</evidence>
<evidence type="ECO:0000313" key="12">
    <source>
        <dbReference type="Proteomes" id="UP000522262"/>
    </source>
</evidence>
<dbReference type="SUPFAM" id="SSF54849">
    <property type="entry name" value="GroEL-intermediate domain like"/>
    <property type="match status" value="1"/>
</dbReference>
<dbReference type="PANTHER" id="PTHR11353">
    <property type="entry name" value="CHAPERONIN"/>
    <property type="match status" value="1"/>
</dbReference>
<dbReference type="InterPro" id="IPR027409">
    <property type="entry name" value="GroEL-like_apical_dom_sf"/>
</dbReference>
<dbReference type="PROSITE" id="PS00751">
    <property type="entry name" value="TCP1_2"/>
    <property type="match status" value="1"/>
</dbReference>
<dbReference type="FunFam" id="3.50.7.10:FF:000002">
    <property type="entry name" value="T-complex protein 1 subunit beta"/>
    <property type="match status" value="1"/>
</dbReference>
<comment type="caution">
    <text evidence="11">The sequence shown here is derived from an EMBL/GenBank/DDBJ whole genome shotgun (WGS) entry which is preliminary data.</text>
</comment>
<dbReference type="InterPro" id="IPR012716">
    <property type="entry name" value="Chap_CCT_beta"/>
</dbReference>
<feature type="compositionally biased region" description="Basic and acidic residues" evidence="10">
    <location>
        <begin position="1103"/>
        <end position="1113"/>
    </location>
</feature>
<feature type="compositionally biased region" description="Basic and acidic residues" evidence="10">
    <location>
        <begin position="664"/>
        <end position="674"/>
    </location>
</feature>
<comment type="subunit">
    <text evidence="3">Heterooligomeric complex of about 850 to 900 kDa that forms two stacked rings, 12 to 16 nm in diameter.</text>
</comment>
<keyword evidence="7 9" id="KW-0143">Chaperone</keyword>
<keyword evidence="12" id="KW-1185">Reference proteome</keyword>
<evidence type="ECO:0000256" key="7">
    <source>
        <dbReference type="ARBA" id="ARBA00023186"/>
    </source>
</evidence>
<dbReference type="InterPro" id="IPR027413">
    <property type="entry name" value="GROEL-like_equatorial_sf"/>
</dbReference>
<feature type="compositionally biased region" description="Basic and acidic residues" evidence="10">
    <location>
        <begin position="1130"/>
        <end position="1139"/>
    </location>
</feature>
<feature type="region of interest" description="Disordered" evidence="10">
    <location>
        <begin position="1396"/>
        <end position="1429"/>
    </location>
</feature>
<evidence type="ECO:0000256" key="1">
    <source>
        <dbReference type="ARBA" id="ARBA00004496"/>
    </source>
</evidence>
<feature type="compositionally biased region" description="Basic and acidic residues" evidence="10">
    <location>
        <begin position="1152"/>
        <end position="1163"/>
    </location>
</feature>
<gene>
    <name evidence="11" type="ORF">FMEXI_5464</name>
</gene>
<dbReference type="Gene3D" id="1.10.560.10">
    <property type="entry name" value="GroEL-like equatorial domain"/>
    <property type="match status" value="1"/>
</dbReference>
<evidence type="ECO:0000256" key="9">
    <source>
        <dbReference type="RuleBase" id="RU004187"/>
    </source>
</evidence>
<keyword evidence="4" id="KW-0963">Cytoplasm</keyword>
<feature type="compositionally biased region" description="Polar residues" evidence="10">
    <location>
        <begin position="641"/>
        <end position="657"/>
    </location>
</feature>
<feature type="region of interest" description="Disordered" evidence="10">
    <location>
        <begin position="569"/>
        <end position="753"/>
    </location>
</feature>